<dbReference type="Gene3D" id="2.170.300.10">
    <property type="entry name" value="Tie2 ligand-binding domain superfamily"/>
    <property type="match status" value="1"/>
</dbReference>
<evidence type="ECO:0000313" key="3">
    <source>
        <dbReference type="EnsemblMetazoa" id="G26830.2:cds"/>
    </source>
</evidence>
<organism evidence="3 4">
    <name type="scientific">Magallana gigas</name>
    <name type="common">Pacific oyster</name>
    <name type="synonym">Crassostrea gigas</name>
    <dbReference type="NCBI Taxonomy" id="29159"/>
    <lineage>
        <taxon>Eukaryota</taxon>
        <taxon>Metazoa</taxon>
        <taxon>Spiralia</taxon>
        <taxon>Lophotrochozoa</taxon>
        <taxon>Mollusca</taxon>
        <taxon>Bivalvia</taxon>
        <taxon>Autobranchia</taxon>
        <taxon>Pteriomorphia</taxon>
        <taxon>Ostreida</taxon>
        <taxon>Ostreoidea</taxon>
        <taxon>Ostreidae</taxon>
        <taxon>Magallana</taxon>
    </lineage>
</organism>
<reference evidence="3" key="1">
    <citation type="submission" date="2022-08" db="UniProtKB">
        <authorList>
            <consortium name="EnsemblMetazoa"/>
        </authorList>
    </citation>
    <scope>IDENTIFICATION</scope>
    <source>
        <strain evidence="3">05x7-T-G4-1.051#20</strain>
    </source>
</reference>
<feature type="compositionally biased region" description="Low complexity" evidence="1">
    <location>
        <begin position="293"/>
        <end position="307"/>
    </location>
</feature>
<keyword evidence="4" id="KW-1185">Reference proteome</keyword>
<dbReference type="AlphaFoldDB" id="A0A8W8LBL3"/>
<keyword evidence="2" id="KW-1133">Transmembrane helix</keyword>
<name>A0A8W8LBL3_MAGGI</name>
<evidence type="ECO:0000256" key="2">
    <source>
        <dbReference type="SAM" id="Phobius"/>
    </source>
</evidence>
<feature type="region of interest" description="Disordered" evidence="1">
    <location>
        <begin position="292"/>
        <end position="312"/>
    </location>
</feature>
<feature type="transmembrane region" description="Helical" evidence="2">
    <location>
        <begin position="182"/>
        <end position="207"/>
    </location>
</feature>
<keyword evidence="2" id="KW-0472">Membrane</keyword>
<dbReference type="Proteomes" id="UP000005408">
    <property type="component" value="Unassembled WGS sequence"/>
</dbReference>
<dbReference type="OrthoDB" id="18487at2759"/>
<accession>A0A8W8LBL3</accession>
<dbReference type="EnsemblMetazoa" id="G26830.2">
    <property type="protein sequence ID" value="G26830.2:cds"/>
    <property type="gene ID" value="G26830"/>
</dbReference>
<proteinExistence type="predicted"/>
<evidence type="ECO:0000313" key="4">
    <source>
        <dbReference type="Proteomes" id="UP000005408"/>
    </source>
</evidence>
<protein>
    <recommendedName>
        <fullName evidence="5">MEGF10_11</fullName>
    </recommendedName>
</protein>
<keyword evidence="2" id="KW-0812">Transmembrane</keyword>
<evidence type="ECO:0008006" key="5">
    <source>
        <dbReference type="Google" id="ProtNLM"/>
    </source>
</evidence>
<sequence>MRDECFEVPSIFSAIDYLSYASQILTMCKRNLETANLFAECCYGHQFNGTHCYICADGFTGQKCETPCDGLFYGYLCSNSCECPKKHCHHIYGCRANESVVSSTAVYTTELFESSESTTSYLIHSTSFAESTTRESQTTGNHYEITNFIFSNVSEEFQSGGVIISSVPPITTSPNLLGSNTLIIAIGGLIAFFLFILSIQACVKLYACIRRKTKSKRITEKTDSAIDEETYDNINEAMMTAISKADDPKQQGKYYQLKTLNKDTSMPYHKIDNTLERRSAENLNIEMKDELHSSLVSSDSTGSSSNSYLKPRTNKHEKHNYIEVLDTASANDKLVKDCIEVPDHDASFSNYLEPIHSQHIDGNGQNSLVQSDSTYQDVINEKPLEDTYLDVVHCIETGNNP</sequence>
<evidence type="ECO:0000256" key="1">
    <source>
        <dbReference type="SAM" id="MobiDB-lite"/>
    </source>
</evidence>